<dbReference type="EMBL" id="JACOOH010000001">
    <property type="protein sequence ID" value="MBC5619921.1"/>
    <property type="molecule type" value="Genomic_DNA"/>
</dbReference>
<keyword evidence="6" id="KW-1185">Reference proteome</keyword>
<proteinExistence type="inferred from homology"/>
<dbReference type="Gene3D" id="2.40.420.20">
    <property type="match status" value="1"/>
</dbReference>
<dbReference type="Pfam" id="PF25989">
    <property type="entry name" value="YknX_C"/>
    <property type="match status" value="1"/>
</dbReference>
<organism evidence="5 6">
    <name type="scientific">Butyricimonas hominis</name>
    <dbReference type="NCBI Taxonomy" id="2763032"/>
    <lineage>
        <taxon>Bacteria</taxon>
        <taxon>Pseudomonadati</taxon>
        <taxon>Bacteroidota</taxon>
        <taxon>Bacteroidia</taxon>
        <taxon>Bacteroidales</taxon>
        <taxon>Odoribacteraceae</taxon>
        <taxon>Butyricimonas</taxon>
    </lineage>
</organism>
<evidence type="ECO:0000256" key="2">
    <source>
        <dbReference type="SAM" id="SignalP"/>
    </source>
</evidence>
<feature type="signal peptide" evidence="2">
    <location>
        <begin position="1"/>
        <end position="21"/>
    </location>
</feature>
<dbReference type="InterPro" id="IPR006143">
    <property type="entry name" value="RND_pump_MFP"/>
</dbReference>
<dbReference type="NCBIfam" id="TIGR01730">
    <property type="entry name" value="RND_mfp"/>
    <property type="match status" value="1"/>
</dbReference>
<accession>A0ABR7CW69</accession>
<dbReference type="Pfam" id="PF25954">
    <property type="entry name" value="Beta-barrel_RND_2"/>
    <property type="match status" value="1"/>
</dbReference>
<dbReference type="Proteomes" id="UP000646484">
    <property type="component" value="Unassembled WGS sequence"/>
</dbReference>
<feature type="domain" description="CusB-like beta-barrel" evidence="3">
    <location>
        <begin position="205"/>
        <end position="275"/>
    </location>
</feature>
<name>A0ABR7CW69_9BACT</name>
<evidence type="ECO:0000313" key="6">
    <source>
        <dbReference type="Proteomes" id="UP000646484"/>
    </source>
</evidence>
<dbReference type="Gene3D" id="1.10.287.470">
    <property type="entry name" value="Helix hairpin bin"/>
    <property type="match status" value="1"/>
</dbReference>
<gene>
    <name evidence="5" type="ORF">H8S64_02290</name>
</gene>
<dbReference type="SUPFAM" id="SSF111369">
    <property type="entry name" value="HlyD-like secretion proteins"/>
    <property type="match status" value="1"/>
</dbReference>
<dbReference type="InterPro" id="IPR058792">
    <property type="entry name" value="Beta-barrel_RND_2"/>
</dbReference>
<protein>
    <submittedName>
        <fullName evidence="5">Efflux RND transporter periplasmic adaptor subunit</fullName>
    </submittedName>
</protein>
<sequence>MATNKSIKYIGFILLAFSLNACNEQRSSSSSETTTPVWLTEVGKRNIRELTTTTGTAKASKTAEIKSEITGKYELMNNPKTGRPYKLGDIVEAGAVIVKLNNKEHENSVSLQTKKMQVDIAKKEWDGQKVVYDKGGATEKDVLNAESSYIQAQTALETANTELEKINIRAPFKGVIVTLPYFTPGIDVASGEIIVGMMDYSQMYMEIALPENAIEKVKVGQKVLVTNYNIKSDTLSGTVSQLSPAINEETRTFSGYIAINNPELKLRPGMFAKGEIITLQRDSVLFIPKEIVNARRGMRNVFTVEQNRAVEKYIKTGISDDRYTEVTEGLNEGDKIVIKGYEFLRNRGKVKIMK</sequence>
<feature type="domain" description="YknX-like C-terminal permuted SH3-like" evidence="4">
    <location>
        <begin position="285"/>
        <end position="351"/>
    </location>
</feature>
<dbReference type="PANTHER" id="PTHR30469">
    <property type="entry name" value="MULTIDRUG RESISTANCE PROTEIN MDTA"/>
    <property type="match status" value="1"/>
</dbReference>
<comment type="caution">
    <text evidence="5">The sequence shown here is derived from an EMBL/GenBank/DDBJ whole genome shotgun (WGS) entry which is preliminary data.</text>
</comment>
<evidence type="ECO:0000256" key="1">
    <source>
        <dbReference type="ARBA" id="ARBA00009477"/>
    </source>
</evidence>
<reference evidence="5 6" key="1">
    <citation type="submission" date="2020-08" db="EMBL/GenBank/DDBJ databases">
        <title>Genome public.</title>
        <authorList>
            <person name="Liu C."/>
            <person name="Sun Q."/>
        </authorList>
    </citation>
    <scope>NUCLEOTIDE SEQUENCE [LARGE SCALE GENOMIC DNA]</scope>
    <source>
        <strain evidence="5 6">NSJ-56</strain>
    </source>
</reference>
<feature type="chain" id="PRO_5046227146" evidence="2">
    <location>
        <begin position="22"/>
        <end position="354"/>
    </location>
</feature>
<dbReference type="RefSeq" id="WP_099291199.1">
    <property type="nucleotide sequence ID" value="NZ_JACOOH010000001.1"/>
</dbReference>
<dbReference type="PANTHER" id="PTHR30469:SF33">
    <property type="entry name" value="SLR1207 PROTEIN"/>
    <property type="match status" value="1"/>
</dbReference>
<comment type="similarity">
    <text evidence="1">Belongs to the membrane fusion protein (MFP) (TC 8.A.1) family.</text>
</comment>
<evidence type="ECO:0000259" key="4">
    <source>
        <dbReference type="Pfam" id="PF25989"/>
    </source>
</evidence>
<dbReference type="Gene3D" id="2.40.30.170">
    <property type="match status" value="1"/>
</dbReference>
<keyword evidence="2" id="KW-0732">Signal</keyword>
<evidence type="ECO:0000259" key="3">
    <source>
        <dbReference type="Pfam" id="PF25954"/>
    </source>
</evidence>
<dbReference type="InterPro" id="IPR058637">
    <property type="entry name" value="YknX-like_C"/>
</dbReference>
<evidence type="ECO:0000313" key="5">
    <source>
        <dbReference type="EMBL" id="MBC5619921.1"/>
    </source>
</evidence>